<dbReference type="EMBL" id="GBXM01045171">
    <property type="protein sequence ID" value="JAH63406.1"/>
    <property type="molecule type" value="Transcribed_RNA"/>
</dbReference>
<accession>A0A0E9UC47</accession>
<evidence type="ECO:0000313" key="1">
    <source>
        <dbReference type="EMBL" id="JAH63406.1"/>
    </source>
</evidence>
<reference evidence="1" key="1">
    <citation type="submission" date="2014-11" db="EMBL/GenBank/DDBJ databases">
        <authorList>
            <person name="Amaro Gonzalez C."/>
        </authorList>
    </citation>
    <scope>NUCLEOTIDE SEQUENCE</scope>
</reference>
<sequence length="9" mass="1184">MRYMADRQN</sequence>
<name>A0A0E9UC47_ANGAN</name>
<protein>
    <submittedName>
        <fullName evidence="1">Uncharacterized protein</fullName>
    </submittedName>
</protein>
<proteinExistence type="predicted"/>
<organism evidence="1">
    <name type="scientific">Anguilla anguilla</name>
    <name type="common">European freshwater eel</name>
    <name type="synonym">Muraena anguilla</name>
    <dbReference type="NCBI Taxonomy" id="7936"/>
    <lineage>
        <taxon>Eukaryota</taxon>
        <taxon>Metazoa</taxon>
        <taxon>Chordata</taxon>
        <taxon>Craniata</taxon>
        <taxon>Vertebrata</taxon>
        <taxon>Euteleostomi</taxon>
        <taxon>Actinopterygii</taxon>
        <taxon>Neopterygii</taxon>
        <taxon>Teleostei</taxon>
        <taxon>Anguilliformes</taxon>
        <taxon>Anguillidae</taxon>
        <taxon>Anguilla</taxon>
    </lineage>
</organism>
<reference evidence="1" key="2">
    <citation type="journal article" date="2015" name="Fish Shellfish Immunol.">
        <title>Early steps in the European eel (Anguilla anguilla)-Vibrio vulnificus interaction in the gills: Role of the RtxA13 toxin.</title>
        <authorList>
            <person name="Callol A."/>
            <person name="Pajuelo D."/>
            <person name="Ebbesson L."/>
            <person name="Teles M."/>
            <person name="MacKenzie S."/>
            <person name="Amaro C."/>
        </authorList>
    </citation>
    <scope>NUCLEOTIDE SEQUENCE</scope>
</reference>